<dbReference type="AlphaFoldDB" id="A0A4R1NDW5"/>
<accession>A0A4R1NDW5</accession>
<gene>
    <name evidence="1" type="ORF">EZJ58_3991</name>
</gene>
<dbReference type="EMBL" id="SJOI01000001">
    <property type="protein sequence ID" value="TCL05775.1"/>
    <property type="molecule type" value="Genomic_DNA"/>
</dbReference>
<dbReference type="Proteomes" id="UP000294555">
    <property type="component" value="Unassembled WGS sequence"/>
</dbReference>
<reference evidence="1 2" key="1">
    <citation type="submission" date="2019-02" db="EMBL/GenBank/DDBJ databases">
        <title>Investigation of anaerobic lignin degradation for improved lignocellulosic biofuels.</title>
        <authorList>
            <person name="Deangelis K."/>
        </authorList>
    </citation>
    <scope>NUCLEOTIDE SEQUENCE [LARGE SCALE GENOMIC DNA]</scope>
    <source>
        <strain evidence="1 2">159R</strain>
    </source>
</reference>
<protein>
    <submittedName>
        <fullName evidence="1">Uncharacterized protein</fullName>
    </submittedName>
</protein>
<proteinExistence type="predicted"/>
<evidence type="ECO:0000313" key="1">
    <source>
        <dbReference type="EMBL" id="TCL05775.1"/>
    </source>
</evidence>
<comment type="caution">
    <text evidence="1">The sequence shown here is derived from an EMBL/GenBank/DDBJ whole genome shotgun (WGS) entry which is preliminary data.</text>
</comment>
<evidence type="ECO:0000313" key="2">
    <source>
        <dbReference type="Proteomes" id="UP000294555"/>
    </source>
</evidence>
<sequence length="38" mass="4340">MNSTEKFNVYNDLRLPVGSRLPLLLPLPVVKYSYPAPH</sequence>
<keyword evidence="2" id="KW-1185">Reference proteome</keyword>
<name>A0A4R1NDW5_9GAMM</name>
<organism evidence="1 2">
    <name type="scientific">Sodalis ligni</name>
    <dbReference type="NCBI Taxonomy" id="2697027"/>
    <lineage>
        <taxon>Bacteria</taxon>
        <taxon>Pseudomonadati</taxon>
        <taxon>Pseudomonadota</taxon>
        <taxon>Gammaproteobacteria</taxon>
        <taxon>Enterobacterales</taxon>
        <taxon>Bruguierivoracaceae</taxon>
        <taxon>Sodalis</taxon>
    </lineage>
</organism>